<dbReference type="CDD" id="cd07470">
    <property type="entry name" value="CYTH-like_mRNA_RTPase"/>
    <property type="match status" value="1"/>
</dbReference>
<dbReference type="InterPro" id="IPR004206">
    <property type="entry name" value="mRNA_triPase_Cet1"/>
</dbReference>
<comment type="caution">
    <text evidence="11">The sequence shown here is derived from an EMBL/GenBank/DDBJ whole genome shotgun (WGS) entry which is preliminary data.</text>
</comment>
<protein>
    <recommendedName>
        <fullName evidence="8">mRNA-capping enzyme subunit beta</fullName>
        <ecNumber evidence="8">3.6.1.74</ecNumber>
    </recommendedName>
    <alternativeName>
        <fullName evidence="8">mRNA 5'-phosphatase</fullName>
    </alternativeName>
    <alternativeName>
        <fullName evidence="8">mRNA 5'-triphosphate monophosphatase</fullName>
    </alternativeName>
</protein>
<comment type="catalytic activity">
    <reaction evidence="7">
        <text>a 5'-end triphospho-ribonucleoside in mRNA + H2O = a 5'-end diphospho-ribonucleoside in mRNA + phosphate + H(+)</text>
        <dbReference type="Rhea" id="RHEA:67004"/>
        <dbReference type="Rhea" id="RHEA-COMP:17164"/>
        <dbReference type="Rhea" id="RHEA-COMP:17165"/>
        <dbReference type="ChEBI" id="CHEBI:15377"/>
        <dbReference type="ChEBI" id="CHEBI:15378"/>
        <dbReference type="ChEBI" id="CHEBI:43474"/>
        <dbReference type="ChEBI" id="CHEBI:167616"/>
        <dbReference type="ChEBI" id="CHEBI:167618"/>
        <dbReference type="EC" id="3.6.1.74"/>
    </reaction>
    <physiologicalReaction direction="left-to-right" evidence="7">
        <dbReference type="Rhea" id="RHEA:67005"/>
    </physiologicalReaction>
</comment>
<keyword evidence="4 8" id="KW-0507">mRNA processing</keyword>
<dbReference type="SUPFAM" id="SSF55154">
    <property type="entry name" value="CYTH-like phosphatases"/>
    <property type="match status" value="1"/>
</dbReference>
<keyword evidence="12" id="KW-1185">Reference proteome</keyword>
<evidence type="ECO:0000259" key="10">
    <source>
        <dbReference type="Pfam" id="PF02940"/>
    </source>
</evidence>
<comment type="cofactor">
    <cofactor evidence="1 8">
        <name>Mg(2+)</name>
        <dbReference type="ChEBI" id="CHEBI:18420"/>
    </cofactor>
</comment>
<feature type="compositionally biased region" description="Pro residues" evidence="9">
    <location>
        <begin position="13"/>
        <end position="22"/>
    </location>
</feature>
<evidence type="ECO:0000313" key="12">
    <source>
        <dbReference type="Proteomes" id="UP001182556"/>
    </source>
</evidence>
<dbReference type="Proteomes" id="UP001182556">
    <property type="component" value="Unassembled WGS sequence"/>
</dbReference>
<comment type="function">
    <text evidence="8">First step of mRNA capping. Converts the 5'-triphosphate end of a nascent mRNA chain into a diphosphate end.</text>
</comment>
<dbReference type="EMBL" id="JAODAN010000002">
    <property type="protein sequence ID" value="KAK1926659.1"/>
    <property type="molecule type" value="Genomic_DNA"/>
</dbReference>
<dbReference type="GO" id="GO:0140818">
    <property type="term" value="F:mRNA 5'-triphosphate monophosphatase activity"/>
    <property type="evidence" value="ECO:0007669"/>
    <property type="project" value="UniProtKB-EC"/>
</dbReference>
<feature type="compositionally biased region" description="Basic and acidic residues" evidence="9">
    <location>
        <begin position="1"/>
        <end position="10"/>
    </location>
</feature>
<comment type="subunit">
    <text evidence="8">Heterodimer. The mRNA-capping enzyme is composed of two separate chains alpha and beta, respectively a mRNA guanylyltransferase and an mRNA 5'-triphosphate monophosphatase.</text>
</comment>
<proteinExistence type="inferred from homology"/>
<reference evidence="11" key="1">
    <citation type="submission" date="2023-02" db="EMBL/GenBank/DDBJ databases">
        <title>Identification and recombinant expression of a fungal hydrolase from Papiliotrema laurentii that hydrolyzes apple cutin and clears colloidal polyester polyurethane.</title>
        <authorList>
            <consortium name="DOE Joint Genome Institute"/>
            <person name="Roman V.A."/>
            <person name="Bojanowski C."/>
            <person name="Crable B.R."/>
            <person name="Wagner D.N."/>
            <person name="Hung C.S."/>
            <person name="Nadeau L.J."/>
            <person name="Schratz L."/>
            <person name="Haridas S."/>
            <person name="Pangilinan J."/>
            <person name="Lipzen A."/>
            <person name="Na H."/>
            <person name="Yan M."/>
            <person name="Ng V."/>
            <person name="Grigoriev I.V."/>
            <person name="Spatafora J.W."/>
            <person name="Barlow D."/>
            <person name="Biffinger J."/>
            <person name="Kelley-Loughnane N."/>
            <person name="Varaljay V.A."/>
            <person name="Crookes-Goodson W.J."/>
        </authorList>
    </citation>
    <scope>NUCLEOTIDE SEQUENCE</scope>
    <source>
        <strain evidence="11">5307AH</strain>
    </source>
</reference>
<accession>A0AAD9FUX6</accession>
<keyword evidence="8" id="KW-0506">mRNA capping</keyword>
<feature type="compositionally biased region" description="Low complexity" evidence="9">
    <location>
        <begin position="51"/>
        <end position="60"/>
    </location>
</feature>
<feature type="domain" description="mRNA triphosphatase Cet1-like" evidence="10">
    <location>
        <begin position="111"/>
        <end position="324"/>
    </location>
</feature>
<dbReference type="GO" id="GO:0006370">
    <property type="term" value="P:7-methylguanosine mRNA capping"/>
    <property type="evidence" value="ECO:0007669"/>
    <property type="project" value="UniProtKB-UniRule"/>
</dbReference>
<dbReference type="PANTHER" id="PTHR28118">
    <property type="entry name" value="POLYNUCLEOTIDE 5'-TRIPHOSPHATASE-RELATED"/>
    <property type="match status" value="1"/>
</dbReference>
<dbReference type="GO" id="GO:0004651">
    <property type="term" value="F:polynucleotide 5'-phosphatase activity"/>
    <property type="evidence" value="ECO:0007669"/>
    <property type="project" value="UniProtKB-UniRule"/>
</dbReference>
<comment type="similarity">
    <text evidence="3 8">Belongs to the fungal TPase family.</text>
</comment>
<dbReference type="Gene3D" id="3.20.100.10">
    <property type="entry name" value="mRNA triphosphatase Cet1-like"/>
    <property type="match status" value="1"/>
</dbReference>
<dbReference type="AlphaFoldDB" id="A0AAD9FUX6"/>
<organism evidence="11 12">
    <name type="scientific">Papiliotrema laurentii</name>
    <name type="common">Cryptococcus laurentii</name>
    <dbReference type="NCBI Taxonomy" id="5418"/>
    <lineage>
        <taxon>Eukaryota</taxon>
        <taxon>Fungi</taxon>
        <taxon>Dikarya</taxon>
        <taxon>Basidiomycota</taxon>
        <taxon>Agaricomycotina</taxon>
        <taxon>Tremellomycetes</taxon>
        <taxon>Tremellales</taxon>
        <taxon>Rhynchogastremaceae</taxon>
        <taxon>Papiliotrema</taxon>
    </lineage>
</organism>
<keyword evidence="6 8" id="KW-0539">Nucleus</keyword>
<dbReference type="InterPro" id="IPR033469">
    <property type="entry name" value="CYTH-like_dom_sf"/>
</dbReference>
<evidence type="ECO:0000256" key="5">
    <source>
        <dbReference type="ARBA" id="ARBA00022801"/>
    </source>
</evidence>
<keyword evidence="5 8" id="KW-0378">Hydrolase</keyword>
<evidence type="ECO:0000256" key="8">
    <source>
        <dbReference type="RuleBase" id="RU367053"/>
    </source>
</evidence>
<dbReference type="InterPro" id="IPR037009">
    <property type="entry name" value="mRNA_triPase_Cet1_sf"/>
</dbReference>
<evidence type="ECO:0000256" key="4">
    <source>
        <dbReference type="ARBA" id="ARBA00022664"/>
    </source>
</evidence>
<evidence type="ECO:0000256" key="3">
    <source>
        <dbReference type="ARBA" id="ARBA00006345"/>
    </source>
</evidence>
<evidence type="ECO:0000256" key="6">
    <source>
        <dbReference type="ARBA" id="ARBA00023242"/>
    </source>
</evidence>
<feature type="region of interest" description="Disordered" evidence="9">
    <location>
        <begin position="1"/>
        <end position="90"/>
    </location>
</feature>
<dbReference type="InterPro" id="IPR040343">
    <property type="entry name" value="Cet1/Ctl1"/>
</dbReference>
<sequence>MQYVPLHDRPPYYASPPTPPPNSTLVQRYTSPDLDLSTPLFQHSMSEDEQAQQATQVAEAGPSRKRPRQADSADASEEAWDNGNGHVVPVPAQQHRAPGIVPSLFGVSARNEFTKTIGEFIMAHAQGRDHVEIEIKLGTLIAPSQGGPPHRVRLPTMSESILPSDYPIGNFSSTMTKKQNQTLNKLLNDVTSESHSPNSPNTHPIQFFRARHIDSFYNIASSQRGGGKVRVSRDREGNIVPDGVIRKRRIGDLNVYSPRSAFDWRISINTEEPTEMPSGPPASTREKDRACYRHQLCQVDLTVVTTRNADGSPPSLSYELEIEILDVPALLAEGAKDSDLFDDMLQSVLDTARMLIRNV</sequence>
<gene>
    <name evidence="11" type="ORF">DB88DRAFT_176134</name>
</gene>
<name>A0AAD9FUX6_PAPLA</name>
<evidence type="ECO:0000256" key="1">
    <source>
        <dbReference type="ARBA" id="ARBA00001946"/>
    </source>
</evidence>
<dbReference type="GO" id="GO:0031533">
    <property type="term" value="C:mRNA capping enzyme complex"/>
    <property type="evidence" value="ECO:0007669"/>
    <property type="project" value="UniProtKB-UniRule"/>
</dbReference>
<evidence type="ECO:0000256" key="7">
    <source>
        <dbReference type="ARBA" id="ARBA00047740"/>
    </source>
</evidence>
<dbReference type="Pfam" id="PF02940">
    <property type="entry name" value="mRNA_triPase"/>
    <property type="match status" value="1"/>
</dbReference>
<comment type="subcellular location">
    <subcellularLocation>
        <location evidence="2 8">Nucleus</location>
    </subcellularLocation>
</comment>
<evidence type="ECO:0000313" key="11">
    <source>
        <dbReference type="EMBL" id="KAK1926659.1"/>
    </source>
</evidence>
<dbReference type="PANTHER" id="PTHR28118:SF1">
    <property type="entry name" value="POLYNUCLEOTIDE 5'-TRIPHOSPHATASE CTL1-RELATED"/>
    <property type="match status" value="1"/>
</dbReference>
<evidence type="ECO:0000256" key="2">
    <source>
        <dbReference type="ARBA" id="ARBA00004123"/>
    </source>
</evidence>
<dbReference type="EC" id="3.6.1.74" evidence="8"/>
<evidence type="ECO:0000256" key="9">
    <source>
        <dbReference type="SAM" id="MobiDB-lite"/>
    </source>
</evidence>